<dbReference type="GO" id="GO:0009103">
    <property type="term" value="P:lipopolysaccharide biosynthetic process"/>
    <property type="evidence" value="ECO:0007669"/>
    <property type="project" value="UniProtKB-ARBA"/>
</dbReference>
<evidence type="ECO:0000256" key="6">
    <source>
        <dbReference type="ARBA" id="ARBA00022989"/>
    </source>
</evidence>
<keyword evidence="6 8" id="KW-1133">Transmembrane helix</keyword>
<dbReference type="GO" id="GO:0005886">
    <property type="term" value="C:plasma membrane"/>
    <property type="evidence" value="ECO:0007669"/>
    <property type="project" value="UniProtKB-SubCell"/>
</dbReference>
<dbReference type="InterPro" id="IPR038731">
    <property type="entry name" value="RgtA/B/C-like"/>
</dbReference>
<evidence type="ECO:0000256" key="5">
    <source>
        <dbReference type="ARBA" id="ARBA00022692"/>
    </source>
</evidence>
<comment type="subcellular location">
    <subcellularLocation>
        <location evidence="1">Cell membrane</location>
        <topology evidence="1">Multi-pass membrane protein</topology>
    </subcellularLocation>
</comment>
<comment type="caution">
    <text evidence="10">The sequence shown here is derived from an EMBL/GenBank/DDBJ whole genome shotgun (WGS) entry which is preliminary data.</text>
</comment>
<keyword evidence="2" id="KW-1003">Cell membrane</keyword>
<dbReference type="InterPro" id="IPR050297">
    <property type="entry name" value="LipidA_mod_glycosyltrf_83"/>
</dbReference>
<evidence type="ECO:0000256" key="7">
    <source>
        <dbReference type="ARBA" id="ARBA00023136"/>
    </source>
</evidence>
<feature type="transmembrane region" description="Helical" evidence="8">
    <location>
        <begin position="111"/>
        <end position="131"/>
    </location>
</feature>
<feature type="transmembrane region" description="Helical" evidence="8">
    <location>
        <begin position="79"/>
        <end position="99"/>
    </location>
</feature>
<keyword evidence="3" id="KW-0328">Glycosyltransferase</keyword>
<keyword evidence="7 8" id="KW-0472">Membrane</keyword>
<feature type="transmembrane region" description="Helical" evidence="8">
    <location>
        <begin position="244"/>
        <end position="264"/>
    </location>
</feature>
<dbReference type="RefSeq" id="WP_210157928.1">
    <property type="nucleotide sequence ID" value="NZ_JAFCNB010000013.1"/>
</dbReference>
<evidence type="ECO:0000256" key="2">
    <source>
        <dbReference type="ARBA" id="ARBA00022475"/>
    </source>
</evidence>
<feature type="domain" description="Glycosyltransferase RgtA/B/C/D-like" evidence="9">
    <location>
        <begin position="58"/>
        <end position="217"/>
    </location>
</feature>
<evidence type="ECO:0000256" key="4">
    <source>
        <dbReference type="ARBA" id="ARBA00022679"/>
    </source>
</evidence>
<reference evidence="10" key="1">
    <citation type="submission" date="2021-02" db="EMBL/GenBank/DDBJ databases">
        <title>Draft genome sequence of Microbispora sp. RL4-1S isolated from rice leaves in Thailand.</title>
        <authorList>
            <person name="Muangham S."/>
            <person name="Duangmal K."/>
        </authorList>
    </citation>
    <scope>NUCLEOTIDE SEQUENCE</scope>
    <source>
        <strain evidence="10">RL4-1S</strain>
    </source>
</reference>
<feature type="transmembrane region" description="Helical" evidence="8">
    <location>
        <begin position="298"/>
        <end position="315"/>
    </location>
</feature>
<dbReference type="Pfam" id="PF13231">
    <property type="entry name" value="PMT_2"/>
    <property type="match status" value="1"/>
</dbReference>
<accession>A0A940WJA2</accession>
<keyword evidence="5 8" id="KW-0812">Transmembrane</keyword>
<gene>
    <name evidence="10" type="ORF">JOL79_22865</name>
</gene>
<dbReference type="PANTHER" id="PTHR33908:SF11">
    <property type="entry name" value="MEMBRANE PROTEIN"/>
    <property type="match status" value="1"/>
</dbReference>
<protein>
    <submittedName>
        <fullName evidence="10">Glycosyltransferase family 39 protein</fullName>
    </submittedName>
</protein>
<feature type="transmembrane region" description="Helical" evidence="8">
    <location>
        <begin position="158"/>
        <end position="188"/>
    </location>
</feature>
<feature type="transmembrane region" description="Helical" evidence="8">
    <location>
        <begin position="18"/>
        <end position="38"/>
    </location>
</feature>
<evidence type="ECO:0000313" key="11">
    <source>
        <dbReference type="Proteomes" id="UP000674234"/>
    </source>
</evidence>
<dbReference type="AlphaFoldDB" id="A0A940WJA2"/>
<organism evidence="10 11">
    <name type="scientific">Microbispora oryzae</name>
    <dbReference type="NCBI Taxonomy" id="2806554"/>
    <lineage>
        <taxon>Bacteria</taxon>
        <taxon>Bacillati</taxon>
        <taxon>Actinomycetota</taxon>
        <taxon>Actinomycetes</taxon>
        <taxon>Streptosporangiales</taxon>
        <taxon>Streptosporangiaceae</taxon>
        <taxon>Microbispora</taxon>
    </lineage>
</organism>
<evidence type="ECO:0000256" key="8">
    <source>
        <dbReference type="SAM" id="Phobius"/>
    </source>
</evidence>
<evidence type="ECO:0000259" key="9">
    <source>
        <dbReference type="Pfam" id="PF13231"/>
    </source>
</evidence>
<dbReference type="EMBL" id="JAFCNB010000013">
    <property type="protein sequence ID" value="MBP2706655.1"/>
    <property type="molecule type" value="Genomic_DNA"/>
</dbReference>
<feature type="transmembrane region" description="Helical" evidence="8">
    <location>
        <begin position="200"/>
        <end position="219"/>
    </location>
</feature>
<evidence type="ECO:0000256" key="3">
    <source>
        <dbReference type="ARBA" id="ARBA00022676"/>
    </source>
</evidence>
<sequence length="486" mass="52468">MTTLTAVRPDARISRTPVLAIALATTVVLLVNSPWYGYHRDELYFRLLGEHPRLGYFDTPPLTPMIARVSTAVFGDTLVALRVVPALAAGVLVLLIAIITRELGGNRRAEILAAAGTATGMLTLVAGHTLLTLTTDLVLWTGVTLLVIRALKGDGRQWIWVGLLAGVATYNRDLIVMLLGGIGVGVVLCGPREVLRDRRLWIGAALALLIASPNLYYQATHGWPQFQMATALRENDGTGNRLTFVPLQVVLIGIPQAVVGVVGWRRLWRDRRLRPLAVAYPVACAATLFSGGRPDYTGAFLLYLFAAGCVSAAAWRRRPLLAGALGLNAVINIVLALPVIPESSLASTPVPAVNETAREAVGMRGIAQQVANVVRALPAQDRAGAVVLADNYGEAGALDRWSGEFGLPRIYSSQNELWWWGPPPEGTRVVVAVGFPLTGMSRVFGQCAHAATVQGVIGEEEGRSVIVCRDPRLSWPELWPRMRHYD</sequence>
<evidence type="ECO:0000256" key="1">
    <source>
        <dbReference type="ARBA" id="ARBA00004651"/>
    </source>
</evidence>
<dbReference type="GO" id="GO:0016763">
    <property type="term" value="F:pentosyltransferase activity"/>
    <property type="evidence" value="ECO:0007669"/>
    <property type="project" value="TreeGrafter"/>
</dbReference>
<dbReference type="PANTHER" id="PTHR33908">
    <property type="entry name" value="MANNOSYLTRANSFERASE YKCB-RELATED"/>
    <property type="match status" value="1"/>
</dbReference>
<keyword evidence="11" id="KW-1185">Reference proteome</keyword>
<dbReference type="Proteomes" id="UP000674234">
    <property type="component" value="Unassembled WGS sequence"/>
</dbReference>
<evidence type="ECO:0000313" key="10">
    <source>
        <dbReference type="EMBL" id="MBP2706655.1"/>
    </source>
</evidence>
<keyword evidence="4" id="KW-0808">Transferase</keyword>
<name>A0A940WJA2_9ACTN</name>
<proteinExistence type="predicted"/>